<protein>
    <submittedName>
        <fullName evidence="1">Uncharacterized protein</fullName>
    </submittedName>
</protein>
<dbReference type="HOGENOM" id="CLU_2961813_0_0_1"/>
<name>A0A0C3K5B6_PISTI</name>
<sequence>MNMIGARPWDRYSLQHDLKKSTRIVDDSCASLPRGQRVRLCTLCQRFLGLSIRVVRQVS</sequence>
<dbReference type="Proteomes" id="UP000054217">
    <property type="component" value="Unassembled WGS sequence"/>
</dbReference>
<evidence type="ECO:0000313" key="1">
    <source>
        <dbReference type="EMBL" id="KIO04767.1"/>
    </source>
</evidence>
<reference evidence="2" key="2">
    <citation type="submission" date="2015-01" db="EMBL/GenBank/DDBJ databases">
        <title>Evolutionary Origins and Diversification of the Mycorrhizal Mutualists.</title>
        <authorList>
            <consortium name="DOE Joint Genome Institute"/>
            <consortium name="Mycorrhizal Genomics Consortium"/>
            <person name="Kohler A."/>
            <person name="Kuo A."/>
            <person name="Nagy L.G."/>
            <person name="Floudas D."/>
            <person name="Copeland A."/>
            <person name="Barry K.W."/>
            <person name="Cichocki N."/>
            <person name="Veneault-Fourrey C."/>
            <person name="LaButti K."/>
            <person name="Lindquist E.A."/>
            <person name="Lipzen A."/>
            <person name="Lundell T."/>
            <person name="Morin E."/>
            <person name="Murat C."/>
            <person name="Riley R."/>
            <person name="Ohm R."/>
            <person name="Sun H."/>
            <person name="Tunlid A."/>
            <person name="Henrissat B."/>
            <person name="Grigoriev I.V."/>
            <person name="Hibbett D.S."/>
            <person name="Martin F."/>
        </authorList>
    </citation>
    <scope>NUCLEOTIDE SEQUENCE [LARGE SCALE GENOMIC DNA]</scope>
    <source>
        <strain evidence="2">Marx 270</strain>
    </source>
</reference>
<gene>
    <name evidence="1" type="ORF">M404DRAFT_539711</name>
</gene>
<accession>A0A0C3K5B6</accession>
<organism evidence="1 2">
    <name type="scientific">Pisolithus tinctorius Marx 270</name>
    <dbReference type="NCBI Taxonomy" id="870435"/>
    <lineage>
        <taxon>Eukaryota</taxon>
        <taxon>Fungi</taxon>
        <taxon>Dikarya</taxon>
        <taxon>Basidiomycota</taxon>
        <taxon>Agaricomycotina</taxon>
        <taxon>Agaricomycetes</taxon>
        <taxon>Agaricomycetidae</taxon>
        <taxon>Boletales</taxon>
        <taxon>Sclerodermatineae</taxon>
        <taxon>Pisolithaceae</taxon>
        <taxon>Pisolithus</taxon>
    </lineage>
</organism>
<dbReference type="InParanoid" id="A0A0C3K5B6"/>
<proteinExistence type="predicted"/>
<evidence type="ECO:0000313" key="2">
    <source>
        <dbReference type="Proteomes" id="UP000054217"/>
    </source>
</evidence>
<dbReference type="EMBL" id="KN831969">
    <property type="protein sequence ID" value="KIO04767.1"/>
    <property type="molecule type" value="Genomic_DNA"/>
</dbReference>
<keyword evidence="2" id="KW-1185">Reference proteome</keyword>
<reference evidence="1 2" key="1">
    <citation type="submission" date="2014-04" db="EMBL/GenBank/DDBJ databases">
        <authorList>
            <consortium name="DOE Joint Genome Institute"/>
            <person name="Kuo A."/>
            <person name="Kohler A."/>
            <person name="Costa M.D."/>
            <person name="Nagy L.G."/>
            <person name="Floudas D."/>
            <person name="Copeland A."/>
            <person name="Barry K.W."/>
            <person name="Cichocki N."/>
            <person name="Veneault-Fourrey C."/>
            <person name="LaButti K."/>
            <person name="Lindquist E.A."/>
            <person name="Lipzen A."/>
            <person name="Lundell T."/>
            <person name="Morin E."/>
            <person name="Murat C."/>
            <person name="Sun H."/>
            <person name="Tunlid A."/>
            <person name="Henrissat B."/>
            <person name="Grigoriev I.V."/>
            <person name="Hibbett D.S."/>
            <person name="Martin F."/>
            <person name="Nordberg H.P."/>
            <person name="Cantor M.N."/>
            <person name="Hua S.X."/>
        </authorList>
    </citation>
    <scope>NUCLEOTIDE SEQUENCE [LARGE SCALE GENOMIC DNA]</scope>
    <source>
        <strain evidence="1 2">Marx 270</strain>
    </source>
</reference>
<dbReference type="AlphaFoldDB" id="A0A0C3K5B6"/>